<keyword evidence="2" id="KW-0863">Zinc-finger</keyword>
<dbReference type="Proteomes" id="UP000677228">
    <property type="component" value="Unassembled WGS sequence"/>
</dbReference>
<accession>A0A814ET25</accession>
<keyword evidence="1" id="KW-0479">Metal-binding</keyword>
<feature type="domain" description="FLYWCH-type" evidence="4">
    <location>
        <begin position="7"/>
        <end position="66"/>
    </location>
</feature>
<name>A0A814ET25_9BILA</name>
<evidence type="ECO:0000313" key="8">
    <source>
        <dbReference type="EMBL" id="CAF3829409.1"/>
    </source>
</evidence>
<dbReference type="InterPro" id="IPR007588">
    <property type="entry name" value="Znf_FLYWCH"/>
</dbReference>
<protein>
    <recommendedName>
        <fullName evidence="4">FLYWCH-type domain-containing protein</fullName>
    </recommendedName>
</protein>
<keyword evidence="9" id="KW-1185">Reference proteome</keyword>
<dbReference type="Gene3D" id="2.20.25.240">
    <property type="match status" value="1"/>
</dbReference>
<dbReference type="EMBL" id="CAJOBC010002696">
    <property type="protein sequence ID" value="CAF3746509.1"/>
    <property type="molecule type" value="Genomic_DNA"/>
</dbReference>
<dbReference type="OrthoDB" id="93990at2759"/>
<reference evidence="5" key="1">
    <citation type="submission" date="2021-02" db="EMBL/GenBank/DDBJ databases">
        <authorList>
            <person name="Nowell W R."/>
        </authorList>
    </citation>
    <scope>NUCLEOTIDE SEQUENCE</scope>
</reference>
<dbReference type="AlphaFoldDB" id="A0A814ET25"/>
<comment type="caution">
    <text evidence="5">The sequence shown here is derived from an EMBL/GenBank/DDBJ whole genome shotgun (WGS) entry which is preliminary data.</text>
</comment>
<evidence type="ECO:0000256" key="2">
    <source>
        <dbReference type="ARBA" id="ARBA00022771"/>
    </source>
</evidence>
<evidence type="ECO:0000313" key="7">
    <source>
        <dbReference type="EMBL" id="CAF3746509.1"/>
    </source>
</evidence>
<evidence type="ECO:0000256" key="1">
    <source>
        <dbReference type="ARBA" id="ARBA00022723"/>
    </source>
</evidence>
<evidence type="ECO:0000259" key="4">
    <source>
        <dbReference type="Pfam" id="PF04500"/>
    </source>
</evidence>
<dbReference type="EMBL" id="CAJOBA010008471">
    <property type="protein sequence ID" value="CAF3829409.1"/>
    <property type="molecule type" value="Genomic_DNA"/>
</dbReference>
<evidence type="ECO:0000313" key="5">
    <source>
        <dbReference type="EMBL" id="CAF0973600.1"/>
    </source>
</evidence>
<dbReference type="EMBL" id="CAJNOK010008456">
    <property type="protein sequence ID" value="CAF1064149.1"/>
    <property type="molecule type" value="Genomic_DNA"/>
</dbReference>
<evidence type="ECO:0000313" key="6">
    <source>
        <dbReference type="EMBL" id="CAF1064149.1"/>
    </source>
</evidence>
<sequence length="136" mass="15489">MSVTVSKTSKNAPLLLHNGFSYIVDRKNEEKIYWKCEFQKKCSCHARLHTDLYNVIIKVVGGHENHSGNPRSEPVRGKLIKEENNLHSDIVNAKSGSEPTIQKQYESLNKRLHSLVKNPHPTLYDQLQATGRLLSL</sequence>
<evidence type="ECO:0000313" key="9">
    <source>
        <dbReference type="Proteomes" id="UP000663829"/>
    </source>
</evidence>
<dbReference type="Proteomes" id="UP000682733">
    <property type="component" value="Unassembled WGS sequence"/>
</dbReference>
<evidence type="ECO:0000256" key="3">
    <source>
        <dbReference type="ARBA" id="ARBA00022833"/>
    </source>
</evidence>
<organism evidence="5 9">
    <name type="scientific">Didymodactylos carnosus</name>
    <dbReference type="NCBI Taxonomy" id="1234261"/>
    <lineage>
        <taxon>Eukaryota</taxon>
        <taxon>Metazoa</taxon>
        <taxon>Spiralia</taxon>
        <taxon>Gnathifera</taxon>
        <taxon>Rotifera</taxon>
        <taxon>Eurotatoria</taxon>
        <taxon>Bdelloidea</taxon>
        <taxon>Philodinida</taxon>
        <taxon>Philodinidae</taxon>
        <taxon>Didymodactylos</taxon>
    </lineage>
</organism>
<keyword evidence="3" id="KW-0862">Zinc</keyword>
<dbReference type="Proteomes" id="UP000681722">
    <property type="component" value="Unassembled WGS sequence"/>
</dbReference>
<proteinExistence type="predicted"/>
<gene>
    <name evidence="5" type="ORF">GPM918_LOCUS12368</name>
    <name evidence="6" type="ORF">OVA965_LOCUS17569</name>
    <name evidence="7" type="ORF">SRO942_LOCUS12369</name>
    <name evidence="8" type="ORF">TMI583_LOCUS17580</name>
</gene>
<dbReference type="GO" id="GO:0008270">
    <property type="term" value="F:zinc ion binding"/>
    <property type="evidence" value="ECO:0007669"/>
    <property type="project" value="UniProtKB-KW"/>
</dbReference>
<dbReference type="Pfam" id="PF04500">
    <property type="entry name" value="FLYWCH"/>
    <property type="match status" value="1"/>
</dbReference>
<dbReference type="Proteomes" id="UP000663829">
    <property type="component" value="Unassembled WGS sequence"/>
</dbReference>
<dbReference type="EMBL" id="CAJNOQ010002696">
    <property type="protein sequence ID" value="CAF0973600.1"/>
    <property type="molecule type" value="Genomic_DNA"/>
</dbReference>